<dbReference type="EMBL" id="JAINUG010000119">
    <property type="protein sequence ID" value="KAJ8395116.1"/>
    <property type="molecule type" value="Genomic_DNA"/>
</dbReference>
<accession>A0AAD7S357</accession>
<dbReference type="Proteomes" id="UP001221898">
    <property type="component" value="Unassembled WGS sequence"/>
</dbReference>
<reference evidence="2" key="1">
    <citation type="journal article" date="2023" name="Science">
        <title>Genome structures resolve the early diversification of teleost fishes.</title>
        <authorList>
            <person name="Parey E."/>
            <person name="Louis A."/>
            <person name="Montfort J."/>
            <person name="Bouchez O."/>
            <person name="Roques C."/>
            <person name="Iampietro C."/>
            <person name="Lluch J."/>
            <person name="Castinel A."/>
            <person name="Donnadieu C."/>
            <person name="Desvignes T."/>
            <person name="Floi Bucao C."/>
            <person name="Jouanno E."/>
            <person name="Wen M."/>
            <person name="Mejri S."/>
            <person name="Dirks R."/>
            <person name="Jansen H."/>
            <person name="Henkel C."/>
            <person name="Chen W.J."/>
            <person name="Zahm M."/>
            <person name="Cabau C."/>
            <person name="Klopp C."/>
            <person name="Thompson A.W."/>
            <person name="Robinson-Rechavi M."/>
            <person name="Braasch I."/>
            <person name="Lecointre G."/>
            <person name="Bobe J."/>
            <person name="Postlethwait J.H."/>
            <person name="Berthelot C."/>
            <person name="Roest Crollius H."/>
            <person name="Guiguen Y."/>
        </authorList>
    </citation>
    <scope>NUCLEOTIDE SEQUENCE</scope>
    <source>
        <strain evidence="2">NC1722</strain>
    </source>
</reference>
<feature type="region of interest" description="Disordered" evidence="1">
    <location>
        <begin position="1"/>
        <end position="46"/>
    </location>
</feature>
<feature type="compositionally biased region" description="Polar residues" evidence="1">
    <location>
        <begin position="9"/>
        <end position="36"/>
    </location>
</feature>
<gene>
    <name evidence="2" type="ORF">AAFF_G00035720</name>
</gene>
<comment type="caution">
    <text evidence="2">The sequence shown here is derived from an EMBL/GenBank/DDBJ whole genome shotgun (WGS) entry which is preliminary data.</text>
</comment>
<evidence type="ECO:0000313" key="3">
    <source>
        <dbReference type="Proteomes" id="UP001221898"/>
    </source>
</evidence>
<evidence type="ECO:0000256" key="1">
    <source>
        <dbReference type="SAM" id="MobiDB-lite"/>
    </source>
</evidence>
<proteinExistence type="predicted"/>
<sequence>MVGVHHAKQQSAQNFPVASIQKELNTKGNQIDSPAPSNRRESRRRCRGGNLPVEICERKNRTVKHDSRGFLSLTSSLVRLCPLAWGSGAVMAAGAEVRFPPIECRAVCSGSV</sequence>
<protein>
    <submittedName>
        <fullName evidence="2">Uncharacterized protein</fullName>
    </submittedName>
</protein>
<keyword evidence="3" id="KW-1185">Reference proteome</keyword>
<dbReference type="AlphaFoldDB" id="A0AAD7S357"/>
<evidence type="ECO:0000313" key="2">
    <source>
        <dbReference type="EMBL" id="KAJ8395116.1"/>
    </source>
</evidence>
<organism evidence="2 3">
    <name type="scientific">Aldrovandia affinis</name>
    <dbReference type="NCBI Taxonomy" id="143900"/>
    <lineage>
        <taxon>Eukaryota</taxon>
        <taxon>Metazoa</taxon>
        <taxon>Chordata</taxon>
        <taxon>Craniata</taxon>
        <taxon>Vertebrata</taxon>
        <taxon>Euteleostomi</taxon>
        <taxon>Actinopterygii</taxon>
        <taxon>Neopterygii</taxon>
        <taxon>Teleostei</taxon>
        <taxon>Notacanthiformes</taxon>
        <taxon>Halosauridae</taxon>
        <taxon>Aldrovandia</taxon>
    </lineage>
</organism>
<name>A0AAD7S357_9TELE</name>